<feature type="domain" description="DOCKER" evidence="2">
    <location>
        <begin position="1406"/>
        <end position="1819"/>
    </location>
</feature>
<dbReference type="PROSITE" id="PS51651">
    <property type="entry name" value="DOCKER"/>
    <property type="match status" value="1"/>
</dbReference>
<dbReference type="InterPro" id="IPR027357">
    <property type="entry name" value="DOCKER_dom"/>
</dbReference>
<dbReference type="Gene3D" id="1.25.40.410">
    <property type="match status" value="1"/>
</dbReference>
<dbReference type="PANTHER" id="PTHR45653">
    <property type="entry name" value="DEDICATOR OF CYTOKINESIS"/>
    <property type="match status" value="1"/>
</dbReference>
<dbReference type="OrthoDB" id="18896at2759"/>
<reference evidence="3 4" key="1">
    <citation type="journal article" date="2011" name="Proc. Natl. Acad. Sci. U.S.A.">
        <title>Evolutionary erosion of yeast sex chromosomes by mating-type switching accidents.</title>
        <authorList>
            <person name="Gordon J.L."/>
            <person name="Armisen D."/>
            <person name="Proux-Wera E."/>
            <person name="Oheigeartaigh S.S."/>
            <person name="Byrne K.P."/>
            <person name="Wolfe K.H."/>
        </authorList>
    </citation>
    <scope>NUCLEOTIDE SEQUENCE [LARGE SCALE GENOMIC DNA]</scope>
    <source>
        <strain evidence="4">ATCC 76901 / BCRC 22586 / CBS 4309 / NBRC 1992 / NRRL Y-12630</strain>
    </source>
</reference>
<dbReference type="EMBL" id="HE576761">
    <property type="protein sequence ID" value="CCC72157.1"/>
    <property type="molecule type" value="Genomic_DNA"/>
</dbReference>
<evidence type="ECO:0000259" key="2">
    <source>
        <dbReference type="PROSITE" id="PS51651"/>
    </source>
</evidence>
<evidence type="ECO:0000313" key="3">
    <source>
        <dbReference type="EMBL" id="CCC72157.1"/>
    </source>
</evidence>
<dbReference type="GeneID" id="96905854"/>
<dbReference type="HOGENOM" id="CLU_238900_0_0_1"/>
<dbReference type="OMA" id="KPIFFDP"/>
<protein>
    <recommendedName>
        <fullName evidence="2">DOCKER domain-containing protein</fullName>
    </recommendedName>
</protein>
<gene>
    <name evidence="3" type="primary">NCAS0J01780</name>
    <name evidence="3" type="ordered locus">NCAS_0J01780</name>
</gene>
<dbReference type="InterPro" id="IPR043161">
    <property type="entry name" value="DOCK_C_lobe_A"/>
</dbReference>
<comment type="similarity">
    <text evidence="1">Belongs to the DOCK family.</text>
</comment>
<evidence type="ECO:0000313" key="4">
    <source>
        <dbReference type="Proteomes" id="UP000001640"/>
    </source>
</evidence>
<dbReference type="InParanoid" id="G0VKW9"/>
<dbReference type="Pfam" id="PF25338">
    <property type="entry name" value="C2_DCK_4th"/>
    <property type="match status" value="1"/>
</dbReference>
<dbReference type="GO" id="GO:0005085">
    <property type="term" value="F:guanyl-nucleotide exchange factor activity"/>
    <property type="evidence" value="ECO:0007669"/>
    <property type="project" value="InterPro"/>
</dbReference>
<dbReference type="GO" id="GO:0031267">
    <property type="term" value="F:small GTPase binding"/>
    <property type="evidence" value="ECO:0007669"/>
    <property type="project" value="TreeGrafter"/>
</dbReference>
<dbReference type="CDD" id="cd11684">
    <property type="entry name" value="DHR2_DOCK"/>
    <property type="match status" value="1"/>
</dbReference>
<keyword evidence="4" id="KW-1185">Reference proteome</keyword>
<dbReference type="GO" id="GO:0005886">
    <property type="term" value="C:plasma membrane"/>
    <property type="evidence" value="ECO:0007669"/>
    <property type="project" value="EnsemblFungi"/>
</dbReference>
<dbReference type="InterPro" id="IPR046773">
    <property type="entry name" value="DOCKER_Lobe_C"/>
</dbReference>
<dbReference type="STRING" id="1064592.G0VKW9"/>
<accession>G0VKW9</accession>
<dbReference type="Proteomes" id="UP000001640">
    <property type="component" value="Chromosome 10"/>
</dbReference>
<dbReference type="GO" id="GO:0007264">
    <property type="term" value="P:small GTPase-mediated signal transduction"/>
    <property type="evidence" value="ECO:0007669"/>
    <property type="project" value="InterPro"/>
</dbReference>
<dbReference type="Gene3D" id="1.20.58.740">
    <property type="match status" value="1"/>
</dbReference>
<dbReference type="InterPro" id="IPR026791">
    <property type="entry name" value="DOCK"/>
</dbReference>
<proteinExistence type="inferred from homology"/>
<dbReference type="GO" id="GO:0005739">
    <property type="term" value="C:mitochondrion"/>
    <property type="evidence" value="ECO:0007669"/>
    <property type="project" value="EnsemblFungi"/>
</dbReference>
<organism evidence="3 4">
    <name type="scientific">Naumovozyma castellii</name>
    <name type="common">Yeast</name>
    <name type="synonym">Saccharomyces castellii</name>
    <dbReference type="NCBI Taxonomy" id="27288"/>
    <lineage>
        <taxon>Eukaryota</taxon>
        <taxon>Fungi</taxon>
        <taxon>Dikarya</taxon>
        <taxon>Ascomycota</taxon>
        <taxon>Saccharomycotina</taxon>
        <taxon>Saccharomycetes</taxon>
        <taxon>Saccharomycetales</taxon>
        <taxon>Saccharomycetaceae</taxon>
        <taxon>Naumovozyma</taxon>
    </lineage>
</organism>
<dbReference type="GO" id="GO:0000422">
    <property type="term" value="P:autophagy of mitochondrion"/>
    <property type="evidence" value="ECO:0007669"/>
    <property type="project" value="EnsemblFungi"/>
</dbReference>
<dbReference type="FunCoup" id="G0VKW9">
    <property type="interactions" value="25"/>
</dbReference>
<dbReference type="KEGG" id="ncs:NCAS_0J01780"/>
<dbReference type="InterPro" id="IPR057500">
    <property type="entry name" value="C2_DCK1_4th"/>
</dbReference>
<dbReference type="InterPro" id="IPR043162">
    <property type="entry name" value="DOCK_C_lobe_C"/>
</dbReference>
<sequence>MSEGSLRNSSSESQKRYWLPTDRLLYGVIVKAFLPLKRHPELLYENGEFSNIYPGAEVYLFEETVDGKWCRAYLCARPLPEEFITFVSSVDDKLPDVKPRVVIFPRKICNVNMDKVVTTMAFSKLPELHDFDSMVSPECTAPSLYESLSTVNVNAVTSISNKKPARPGFPFFRFQQRPFIEEIGPILALISSHVYAMYSAGEFTIYEKLIELYYELDSIRLRLQFNLTTDSERITIIRTSTCLLTRISKFISSQGRSNRFFLKDAPASSDPYGFEGIFSRDINNGELQEYDTTGLQKLVVSSMLYGLTNTFPVMDSNILDPIVPTKDLFKETQSHILIDFKDVISDPSIINPKFESMTASVYLRTKTKVLTEPFVVNIYSDHITSLDNIASVLFKYISTNIIEHEKIYLTVILTEALPVNTSKEPSMSEFKKPFIPFKSEKEGRIKSVRCGVAAGIVDISAIFAKTNNTTIHDSAHTFTIRLYGSTFDDQSKANADQEKGWGGLIDKLLMNSKNGVVVNPRTISLSVTVKEILGETASTHITNSPIVAIKTVPTNFYDPVFNPKERIQLTLGKISLVGLEGKTTNIENITVQICSKNENVSFGKSTGDNGFDHWRFVSVSSGEFIGETVIVNGLDKMKEKETLRILIYLNGFLMAKSNIYIKKDNEVIEYPDGTTFQLLSSLGKPLLYLDIMTKYEGCTYNTDPVIKKFNSLLKEKDMNDPKFPELCRKVTEELNNVTKAQLFKHFEELLLNYLKLLSLIDADAAGPANADIFAVFMKFIFITLTFEENCRFKFHQLCKRYQHEKEKLPSIGPKILFHMKRILQDREHRSNEVNNMSYHVSIFLLLISGITSEGVENEWKVNFESFFEFVCKFLELTDEKYLNYQKALLRAYDYWIDTLPDYYNSAEIISFTSRLFKSCQEKEIKLNITNAKISSEMEEYLTTKFLLLRRLLSHKQILCFLFEGSSMDDGKVTFLSECLETSLQPYLIYTDTELQLTPIRLANSVTMMLLEGIQDKKVLRNIIRLLPTYCRFFILMRKYCKKFDMFKSKRTFTKLFPVETPFPKIPMDSIVNDEQVVEVLLELATIISQVVKIAHQLYDKEASFIDIIQECKDDKEFQSIVYLSHMKDEHVLTITRTIKLFMRGEFYPTKKWLGITALLARSALGMLNLSRHYMYFYNSPVSLPERKGELNMKLWAEYFKYTLMISNHKVSTLVKLAIIPRKAIYRIASNLKGRTSELLNDAWDALGRGQESATLSQKFGVMGVSDYQRNLILDNLGIVRDLFIYAFHRHVESTKISTKIFWSIAVNFWLEYRSLQPVLNLFIPELYNAYQIGKLYVDDYELNRFISCLFYIIHIPPEDKVYPFALNFLKEMLGFLHIISETFKIPNQEEFDDDRTARHIEMFGFLLDAERPELFHKMVNDLYIHFVQKKDFVQAGLSLELLASTYVWDPNDYLPPSQYPPMPEQSSFERKEYLFKEAARNFARGLKLEKALSVYKDLIKAYDEINYDLNGLAFVHDQIAQIYTDLQLIDRLVPTYFKVSFLGFGFPNSLRNKKFIFEGLPFEHITSMHNRLLKIYHGSTIIQTQEEADNLILNPQVGKYIHVSTVEPKSALSEEYSTSNKSMLNSKIRMYIENRDLKTFSSSRRLPGSTGVTDLWVIEYTYETVSTFPTLMNRSEIRTIDKVKLSPLENAMKSLQTKIQELSGLENTCYKVLKGGEDSTTIFNELSRNITGTISAPINGGIAQYKEFLQPEFKSTYSPEELSKLVSAFDELTIVLSRCLVLHSELIPSRQFKASHGILMELFEKNFADEIKRNNIKASNMTLDSITKSFSARSSQKSITSRKPALVNWDCNSNSTSGLRPTSINSGDAASQSSNLLSKYMTRTSQNSSNSSSAHNLYAVSGSGSQPSSALLTWASSSIHQDISSHYHPSLG</sequence>
<dbReference type="eggNOG" id="KOG1998">
    <property type="taxonomic scope" value="Eukaryota"/>
</dbReference>
<name>G0VKW9_NAUCA</name>
<evidence type="ECO:0000256" key="1">
    <source>
        <dbReference type="PROSITE-ProRule" id="PRU00984"/>
    </source>
</evidence>
<dbReference type="RefSeq" id="XP_003678495.1">
    <property type="nucleotide sequence ID" value="XM_003678447.1"/>
</dbReference>
<dbReference type="PANTHER" id="PTHR45653:SF10">
    <property type="entry name" value="MYOBLAST CITY, ISOFORM B"/>
    <property type="match status" value="1"/>
</dbReference>
<reference key="2">
    <citation type="submission" date="2011-08" db="EMBL/GenBank/DDBJ databases">
        <title>Genome sequence of Naumovozyma castellii.</title>
        <authorList>
            <person name="Gordon J.L."/>
            <person name="Armisen D."/>
            <person name="Proux-Wera E."/>
            <person name="OhEigeartaigh S.S."/>
            <person name="Byrne K.P."/>
            <person name="Wolfe K.H."/>
        </authorList>
    </citation>
    <scope>NUCLEOTIDE SEQUENCE</scope>
    <source>
        <strain>Type strain:CBS 4309</strain>
    </source>
</reference>
<dbReference type="Pfam" id="PF20421">
    <property type="entry name" value="DHR-2_Lobe_C"/>
    <property type="match status" value="1"/>
</dbReference>